<feature type="transmembrane region" description="Helical" evidence="1">
    <location>
        <begin position="82"/>
        <end position="105"/>
    </location>
</feature>
<name>A0AAV4UIQ6_CAEEX</name>
<evidence type="ECO:0000313" key="3">
    <source>
        <dbReference type="Proteomes" id="UP001054945"/>
    </source>
</evidence>
<dbReference type="Proteomes" id="UP001054945">
    <property type="component" value="Unassembled WGS sequence"/>
</dbReference>
<gene>
    <name evidence="2" type="primary">AVEN_77921_1</name>
    <name evidence="2" type="ORF">CEXT_122531</name>
</gene>
<accession>A0AAV4UIQ6</accession>
<keyword evidence="1" id="KW-0472">Membrane</keyword>
<protein>
    <submittedName>
        <fullName evidence="2">Uncharacterized protein</fullName>
    </submittedName>
</protein>
<proteinExistence type="predicted"/>
<dbReference type="EMBL" id="BPLR01012952">
    <property type="protein sequence ID" value="GIY57715.1"/>
    <property type="molecule type" value="Genomic_DNA"/>
</dbReference>
<keyword evidence="1" id="KW-0812">Transmembrane</keyword>
<comment type="caution">
    <text evidence="2">The sequence shown here is derived from an EMBL/GenBank/DDBJ whole genome shotgun (WGS) entry which is preliminary data.</text>
</comment>
<organism evidence="2 3">
    <name type="scientific">Caerostris extrusa</name>
    <name type="common">Bark spider</name>
    <name type="synonym">Caerostris bankana</name>
    <dbReference type="NCBI Taxonomy" id="172846"/>
    <lineage>
        <taxon>Eukaryota</taxon>
        <taxon>Metazoa</taxon>
        <taxon>Ecdysozoa</taxon>
        <taxon>Arthropoda</taxon>
        <taxon>Chelicerata</taxon>
        <taxon>Arachnida</taxon>
        <taxon>Araneae</taxon>
        <taxon>Araneomorphae</taxon>
        <taxon>Entelegynae</taxon>
        <taxon>Araneoidea</taxon>
        <taxon>Araneidae</taxon>
        <taxon>Caerostris</taxon>
    </lineage>
</organism>
<sequence length="154" mass="18192">MNATLRELGCVPFYIDYPHNETVCKYCENCPRIKFVRFKESIYFKEKGYNWPFDKLMTRRCQTIHVDISLELFSVIGGYMGMYLGVSIVAVYDFAELAIGSIYKFTKKRKNSKKKLKNQKKISTWMGLEQFPEHSSANFRKRKILSSPKIRNIY</sequence>
<evidence type="ECO:0000256" key="1">
    <source>
        <dbReference type="SAM" id="Phobius"/>
    </source>
</evidence>
<reference evidence="2 3" key="1">
    <citation type="submission" date="2021-06" db="EMBL/GenBank/DDBJ databases">
        <title>Caerostris extrusa draft genome.</title>
        <authorList>
            <person name="Kono N."/>
            <person name="Arakawa K."/>
        </authorList>
    </citation>
    <scope>NUCLEOTIDE SEQUENCE [LARGE SCALE GENOMIC DNA]</scope>
</reference>
<evidence type="ECO:0000313" key="2">
    <source>
        <dbReference type="EMBL" id="GIY57715.1"/>
    </source>
</evidence>
<keyword evidence="1" id="KW-1133">Transmembrane helix</keyword>
<keyword evidence="3" id="KW-1185">Reference proteome</keyword>
<dbReference type="AlphaFoldDB" id="A0AAV4UIQ6"/>
<dbReference type="Gene3D" id="1.10.287.770">
    <property type="entry name" value="YojJ-like"/>
    <property type="match status" value="1"/>
</dbReference>